<dbReference type="PANTHER" id="PTHR32305">
    <property type="match status" value="1"/>
</dbReference>
<comment type="caution">
    <text evidence="8">The sequence shown here is derived from an EMBL/GenBank/DDBJ whole genome shotgun (WGS) entry which is preliminary data.</text>
</comment>
<dbReference type="EMBL" id="JAOZEW010000002">
    <property type="protein sequence ID" value="MCV9926616.1"/>
    <property type="molecule type" value="Genomic_DNA"/>
</dbReference>
<dbReference type="SUPFAM" id="SSF69318">
    <property type="entry name" value="Integrin alpha N-terminal domain"/>
    <property type="match status" value="1"/>
</dbReference>
<dbReference type="PANTHER" id="PTHR32305:SF15">
    <property type="entry name" value="PROTEIN RHSA-RELATED"/>
    <property type="match status" value="1"/>
</dbReference>
<dbReference type="Pfam" id="PF03534">
    <property type="entry name" value="SpvB"/>
    <property type="match status" value="1"/>
</dbReference>
<dbReference type="Proteomes" id="UP001151079">
    <property type="component" value="Unassembled WGS sequence"/>
</dbReference>
<dbReference type="RefSeq" id="WP_264204805.1">
    <property type="nucleotide sequence ID" value="NZ_JAOZEW010000002.1"/>
</dbReference>
<dbReference type="GO" id="GO:0005737">
    <property type="term" value="C:cytoplasm"/>
    <property type="evidence" value="ECO:0007669"/>
    <property type="project" value="InterPro"/>
</dbReference>
<dbReference type="Gene3D" id="2.130.10.130">
    <property type="entry name" value="Integrin alpha, N-terminal"/>
    <property type="match status" value="1"/>
</dbReference>
<dbReference type="Pfam" id="PF13517">
    <property type="entry name" value="FG-GAP_3"/>
    <property type="match status" value="1"/>
</dbReference>
<dbReference type="InterPro" id="IPR003284">
    <property type="entry name" value="Sal_SpvB"/>
</dbReference>
<dbReference type="InterPro" id="IPR050708">
    <property type="entry name" value="T6SS_VgrG/RHS"/>
</dbReference>
<keyword evidence="3 6" id="KW-0732">Signal</keyword>
<evidence type="ECO:0000256" key="6">
    <source>
        <dbReference type="SAM" id="SignalP"/>
    </source>
</evidence>
<feature type="chain" id="PRO_5040831456" evidence="6">
    <location>
        <begin position="20"/>
        <end position="2216"/>
    </location>
</feature>
<evidence type="ECO:0000313" key="8">
    <source>
        <dbReference type="EMBL" id="MCV9926616.1"/>
    </source>
</evidence>
<dbReference type="InterPro" id="IPR056823">
    <property type="entry name" value="TEN-like_YD-shell"/>
</dbReference>
<keyword evidence="4" id="KW-0677">Repeat</keyword>
<evidence type="ECO:0000313" key="9">
    <source>
        <dbReference type="Proteomes" id="UP001151079"/>
    </source>
</evidence>
<proteinExistence type="predicted"/>
<dbReference type="InterPro" id="IPR013517">
    <property type="entry name" value="FG-GAP"/>
</dbReference>
<dbReference type="NCBIfam" id="TIGR03696">
    <property type="entry name" value="Rhs_assc_core"/>
    <property type="match status" value="1"/>
</dbReference>
<dbReference type="InterPro" id="IPR022385">
    <property type="entry name" value="Rhs_assc_core"/>
</dbReference>
<evidence type="ECO:0000259" key="7">
    <source>
        <dbReference type="Pfam" id="PF25023"/>
    </source>
</evidence>
<evidence type="ECO:0000256" key="4">
    <source>
        <dbReference type="ARBA" id="ARBA00022737"/>
    </source>
</evidence>
<accession>A0A9X2ZD83</accession>
<gene>
    <name evidence="8" type="ORF">OIU83_03090</name>
</gene>
<sequence>MKQFYFSLLFITYSLFTIAQTTPTGSSTETGITDGQLTVSLTGAANYNIPIDVPPGINGVVPQISLSYSSQSGYGIAGLGWNISGISSITRIAATKFHDGTINGVNFDSFDRFALDGQRLIAKSGTYGANGTVYETENYSNLRITSYGVHSSGVKYGPAYFIVEYPDGSKAYYGNSTDSVSVTSWAITYSENLQGVRMSYSYNVANNVLNLASIKYGTRTTTAPINEIRFSYVPRTRVEQAYIGGQNLITDTLLKEIKVFGNSVGYRTYTLAYMYTSAQYERLERITETSGDGSKSYNPTVFTYETTGDSINYSANPQSLSVGSITSDNAETVSGDFDGDGSMDFILYPTKGPQTKSKFWLFTGINPNRTDQSVPNWGVSRTVDPFDEIFPVSWLSWNNKLMPMQGWTIAYQNGDGAKLVTYSYCDTFQICPQYEKYVGFPTFTYYTEDPLSCEKPRPALEETLSIPKMYISGDFNGDGLTDIVAIEKKGTYNYLGPCQNGELPSLTGGFGGGSYFINMDRRLTTNFMNSSGPLPVQSTSKVKVADFDGDGKSDVYIFDTGRVRIYSLNDNKQFVLVNETTDVNIVFSTEILMGDYNGDGKEDFMIARGPGFGEWYRYSSTGVGLIKETKTYGSFTFPANDPYNTYNFTATDYDNDGKSDLLVVSSSRNTANTAGTLSIKSYSRLGGIAVNLMQASSGLLAGVDISALPVFLPTVDKNKPKLEIAFLNNDKLYFFNSLKDSKKDCLLKTITTGSGVRETITYQPLDPTYKNSFNSIYSSSRGMENYPYYDIVASPDFQIVTKLEKQSATVYKKQLFGYYGAVTNYEGLGFIGFRSVMQTNWHDDTTAPLSNISKKDIYLRGALTENYALNYMAYPYEGFTAPSFLSKSVLTYNTATEALQLNKVFKLQNKTKIDTNGLNQSSSETTTLYDALNNPIKSTTLIKEGGSSIIQTNISDITYEPPTTTTSLFIVGRPLTKDESVAIADHTMTTQESYTYNGQQLLHKVEKKGTGTGIITEENGYDIFGNITKKTITAPALTPRITDYEYDLSGRFITKVTDLERLETNFEYDTNNGLLKKETNAYGLSNSYTYDRWYKKLTAKNDNLNKSTAYSYSKNLFKTIITETGDDGSASEETFDDLSRKIKSGTKDINGTFSYVDYQYDIYDRNFKVSEPYFGSSASQWNETLFDIYSRPVQNNFYTGKVTTSSYPPGMTSTFTDGTKTKTTTINAVGNIISQQENIGGIINYKYFANGNLKQTDYNGTSIKIEQDGWGRKTKLTDPTAGTYVYENNDFGELKSETVQNRGVVTTITRNEVGKPIKKTITGPLTDTETIYEYDNTTKLPILTTFTDKLEPTGTNTIYTRMAYDPVFKRIISIVEEKTGISKFTNTFAYDDLGRIEIETKKAELGAKMSTVVIKNVYKNGDLFQIVDNLTNKILWQTNILNARGQMVENIVGNGITMTNTYDSDGYLTKIQHDRTVAPAGNVMTLTTNFNKTTDNLDNRSNNTFGNWAEIFKYDDLDRLKEFTNGLGTQVNQNYEASGKIKDNMLGTYNYDTSTKPNQNTSITLSPEAELYYKNRGIAFFDDMEGQTGWSKNAYDPLKISFGLFSNYNGKHGLRLDTSGANMINYVTANKTIQIDNTIDTEYKISAWVYTSNPKAQLTFLEYRKNETTPFKSEILTTKTRGEWIFLEKTILVPASIKLLEIRADAIGTQIGNGFVSFDDVKLTKASVNALTKLDLDIKYNASNSPSSIEEKGIDILYLTYNGDGQRSIMFYGGVVPVKESQPLRKHYSADGTMEIKENRVTGAIEFVTYVGGDGYLAPAVSKSDGINQANYLYLHRDYQGNIMAITDESGQIVEKRLYDAWGKILKVQDGVGTTLAGLTILDRGYTGHEHLQSIGLINMNSRLYDPVLHRFLSADNYVQNIGNTQNFNQYGYVYNNPLRYTDPSGDICEGCGGIQINPGDGNGSYTSTDLNPIWDKLKIKDWANRNLNFDKWSDGFKSGGNWVSDNFKSIFGIKSHESGPPPNMSNYVNINTYGGSIATTGSGQFYGGTGNGSFMDYFSRFVYETDQFNPVALLWDGLKGNITGSDRYGNELSGFDSNLKIVSAVPMTTVANLVTNGARQAFFAEVKAVAKEAVVHGNSLKSLKPTWGYKLYSSDGTFLKNGITSKPNPLSRYTKAFMEDKQMIRIKQFPNRLEAYQWEYQQNVIKRGTLNKNMH</sequence>
<evidence type="ECO:0000256" key="2">
    <source>
        <dbReference type="ARBA" id="ARBA00022525"/>
    </source>
</evidence>
<dbReference type="GO" id="GO:0005576">
    <property type="term" value="C:extracellular region"/>
    <property type="evidence" value="ECO:0007669"/>
    <property type="project" value="UniProtKB-SubCell"/>
</dbReference>
<feature type="domain" description="Teneurin-like YD-shell" evidence="7">
    <location>
        <begin position="1830"/>
        <end position="1938"/>
    </location>
</feature>
<evidence type="ECO:0000256" key="5">
    <source>
        <dbReference type="ARBA" id="ARBA00023026"/>
    </source>
</evidence>
<dbReference type="InterPro" id="IPR028994">
    <property type="entry name" value="Integrin_alpha_N"/>
</dbReference>
<comment type="subcellular location">
    <subcellularLocation>
        <location evidence="1">Secreted</location>
    </subcellularLocation>
</comment>
<name>A0A9X2ZD83_9FLAO</name>
<keyword evidence="5" id="KW-0843">Virulence</keyword>
<dbReference type="Gene3D" id="2.180.10.10">
    <property type="entry name" value="RHS repeat-associated core"/>
    <property type="match status" value="3"/>
</dbReference>
<feature type="signal peptide" evidence="6">
    <location>
        <begin position="1"/>
        <end position="19"/>
    </location>
</feature>
<protein>
    <submittedName>
        <fullName evidence="8">FG-GAP-like repeat-containing protein</fullName>
    </submittedName>
</protein>
<keyword evidence="9" id="KW-1185">Reference proteome</keyword>
<evidence type="ECO:0000256" key="3">
    <source>
        <dbReference type="ARBA" id="ARBA00022729"/>
    </source>
</evidence>
<organism evidence="8 9">
    <name type="scientific">Flavobacterium shii</name>
    <dbReference type="NCBI Taxonomy" id="2987687"/>
    <lineage>
        <taxon>Bacteria</taxon>
        <taxon>Pseudomonadati</taxon>
        <taxon>Bacteroidota</taxon>
        <taxon>Flavobacteriia</taxon>
        <taxon>Flavobacteriales</taxon>
        <taxon>Flavobacteriaceae</taxon>
        <taxon>Flavobacterium</taxon>
    </lineage>
</organism>
<keyword evidence="2" id="KW-0964">Secreted</keyword>
<dbReference type="Pfam" id="PF25023">
    <property type="entry name" value="TEN_YD-shell"/>
    <property type="match status" value="1"/>
</dbReference>
<reference evidence="8" key="1">
    <citation type="submission" date="2022-10" db="EMBL/GenBank/DDBJ databases">
        <title>Two novel species of Flavobacterium.</title>
        <authorList>
            <person name="Liu Q."/>
            <person name="Xin Y.-H."/>
        </authorList>
    </citation>
    <scope>NUCLEOTIDE SEQUENCE</scope>
    <source>
        <strain evidence="8">LS1R49</strain>
    </source>
</reference>
<evidence type="ECO:0000256" key="1">
    <source>
        <dbReference type="ARBA" id="ARBA00004613"/>
    </source>
</evidence>